<dbReference type="InterPro" id="IPR036052">
    <property type="entry name" value="TrpB-like_PALP_sf"/>
</dbReference>
<evidence type="ECO:0000256" key="7">
    <source>
        <dbReference type="ARBA" id="ARBA00022898"/>
    </source>
</evidence>
<dbReference type="GO" id="GO:0006535">
    <property type="term" value="P:cysteine biosynthetic process from serine"/>
    <property type="evidence" value="ECO:0007669"/>
    <property type="project" value="InterPro"/>
</dbReference>
<comment type="cofactor">
    <cofactor evidence="1 10">
        <name>pyridoxal 5'-phosphate</name>
        <dbReference type="ChEBI" id="CHEBI:597326"/>
    </cofactor>
</comment>
<keyword evidence="8" id="KW-0198">Cysteine biosynthesis</keyword>
<feature type="binding site" evidence="10">
    <location>
        <position position="144"/>
    </location>
    <ligand>
        <name>pyridoxal 5'-phosphate</name>
        <dbReference type="ChEBI" id="CHEBI:597326"/>
    </ligand>
</feature>
<dbReference type="InterPro" id="IPR005856">
    <property type="entry name" value="Cys_synth"/>
</dbReference>
<evidence type="ECO:0000256" key="8">
    <source>
        <dbReference type="ARBA" id="ARBA00023192"/>
    </source>
</evidence>
<feature type="modified residue" description="N6-(pyridoxal phosphate)lysine" evidence="11">
    <location>
        <position position="113"/>
    </location>
</feature>
<dbReference type="PANTHER" id="PTHR10314">
    <property type="entry name" value="CYSTATHIONINE BETA-SYNTHASE"/>
    <property type="match status" value="1"/>
</dbReference>
<dbReference type="NCBIfam" id="TIGR01136">
    <property type="entry name" value="cysKM"/>
    <property type="match status" value="1"/>
</dbReference>
<dbReference type="EC" id="2.5.1.47" evidence="4"/>
<dbReference type="EMBL" id="GDKF01000876">
    <property type="protein sequence ID" value="JAT77746.1"/>
    <property type="molecule type" value="Transcribed_RNA"/>
</dbReference>
<evidence type="ECO:0000256" key="6">
    <source>
        <dbReference type="ARBA" id="ARBA00022679"/>
    </source>
</evidence>
<name>A0A1D2AEU6_AUXPR</name>
<dbReference type="GO" id="GO:0005737">
    <property type="term" value="C:cytoplasm"/>
    <property type="evidence" value="ECO:0007669"/>
    <property type="project" value="UniProtKB-ARBA"/>
</dbReference>
<evidence type="ECO:0000256" key="9">
    <source>
        <dbReference type="ARBA" id="ARBA00047931"/>
    </source>
</evidence>
<evidence type="ECO:0000256" key="1">
    <source>
        <dbReference type="ARBA" id="ARBA00001933"/>
    </source>
</evidence>
<dbReference type="FunFam" id="3.40.50.1100:FF:000130">
    <property type="entry name" value="Cysteine synthase"/>
    <property type="match status" value="1"/>
</dbReference>
<evidence type="ECO:0000256" key="2">
    <source>
        <dbReference type="ARBA" id="ARBA00004962"/>
    </source>
</evidence>
<feature type="non-terminal residue" evidence="13">
    <location>
        <position position="1"/>
    </location>
</feature>
<dbReference type="SUPFAM" id="SSF53686">
    <property type="entry name" value="Tryptophan synthase beta subunit-like PLP-dependent enzymes"/>
    <property type="match status" value="1"/>
</dbReference>
<evidence type="ECO:0000256" key="3">
    <source>
        <dbReference type="ARBA" id="ARBA00007103"/>
    </source>
</evidence>
<reference evidence="13" key="1">
    <citation type="submission" date="2015-08" db="EMBL/GenBank/DDBJ databases">
        <authorList>
            <person name="Babu N.S."/>
            <person name="Beckwith C.J."/>
            <person name="Beseler K.G."/>
            <person name="Brison A."/>
            <person name="Carone J.V."/>
            <person name="Caskin T.P."/>
            <person name="Diamond M."/>
            <person name="Durham M.E."/>
            <person name="Foxe J.M."/>
            <person name="Go M."/>
            <person name="Henderson B.A."/>
            <person name="Jones I.B."/>
            <person name="McGettigan J.A."/>
            <person name="Micheletti S.J."/>
            <person name="Nasrallah M.E."/>
            <person name="Ortiz D."/>
            <person name="Piller C.R."/>
            <person name="Privatt S.R."/>
            <person name="Schneider S.L."/>
            <person name="Sharp S."/>
            <person name="Smith T.C."/>
            <person name="Stanton J.D."/>
            <person name="Ullery H.E."/>
            <person name="Wilson R.J."/>
            <person name="Serrano M.G."/>
            <person name="Buck G."/>
            <person name="Lee V."/>
            <person name="Wang Y."/>
            <person name="Carvalho R."/>
            <person name="Voegtly L."/>
            <person name="Shi R."/>
            <person name="Duckworth R."/>
            <person name="Johnson A."/>
            <person name="Loviza R."/>
            <person name="Walstead R."/>
            <person name="Shah Z."/>
            <person name="Kiflezghi M."/>
            <person name="Wade K."/>
            <person name="Ball S.L."/>
            <person name="Bradley K.W."/>
            <person name="Asai D.J."/>
            <person name="Bowman C.A."/>
            <person name="Russell D.A."/>
            <person name="Pope W.H."/>
            <person name="Jacobs-Sera D."/>
            <person name="Hendrix R.W."/>
            <person name="Hatfull G.F."/>
        </authorList>
    </citation>
    <scope>NUCLEOTIDE SEQUENCE</scope>
</reference>
<dbReference type="NCBIfam" id="TIGR01139">
    <property type="entry name" value="cysK"/>
    <property type="match status" value="1"/>
</dbReference>
<comment type="pathway">
    <text evidence="2">Amino-acid biosynthesis; L-cysteine biosynthesis; L-cysteine from L-serine: step 2/2.</text>
</comment>
<evidence type="ECO:0000256" key="10">
    <source>
        <dbReference type="PIRSR" id="PIRSR605856-50"/>
    </source>
</evidence>
<feature type="binding site" evidence="10">
    <location>
        <position position="336"/>
    </location>
    <ligand>
        <name>pyridoxal 5'-phosphate</name>
        <dbReference type="ChEBI" id="CHEBI:597326"/>
    </ligand>
</feature>
<evidence type="ECO:0000256" key="5">
    <source>
        <dbReference type="ARBA" id="ARBA00022605"/>
    </source>
</evidence>
<comment type="catalytic activity">
    <reaction evidence="9">
        <text>O-acetyl-L-serine + hydrogen sulfide = L-cysteine + acetate</text>
        <dbReference type="Rhea" id="RHEA:14829"/>
        <dbReference type="ChEBI" id="CHEBI:29919"/>
        <dbReference type="ChEBI" id="CHEBI:30089"/>
        <dbReference type="ChEBI" id="CHEBI:35235"/>
        <dbReference type="ChEBI" id="CHEBI:58340"/>
        <dbReference type="EC" id="2.5.1.47"/>
    </reaction>
</comment>
<accession>A0A1D2AEU6</accession>
<organism evidence="13">
    <name type="scientific">Auxenochlorella protothecoides</name>
    <name type="common">Green microalga</name>
    <name type="synonym">Chlorella protothecoides</name>
    <dbReference type="NCBI Taxonomy" id="3075"/>
    <lineage>
        <taxon>Eukaryota</taxon>
        <taxon>Viridiplantae</taxon>
        <taxon>Chlorophyta</taxon>
        <taxon>core chlorophytes</taxon>
        <taxon>Trebouxiophyceae</taxon>
        <taxon>Chlorellales</taxon>
        <taxon>Chlorellaceae</taxon>
        <taxon>Auxenochlorella</taxon>
    </lineage>
</organism>
<evidence type="ECO:0000256" key="4">
    <source>
        <dbReference type="ARBA" id="ARBA00012681"/>
    </source>
</evidence>
<dbReference type="CDD" id="cd01561">
    <property type="entry name" value="CBS_like"/>
    <property type="match status" value="1"/>
</dbReference>
<keyword evidence="7 10" id="KW-0663">Pyridoxal phosphate</keyword>
<dbReference type="InterPro" id="IPR005859">
    <property type="entry name" value="CysK"/>
</dbReference>
<keyword evidence="6" id="KW-0808">Transferase</keyword>
<keyword evidence="5" id="KW-0028">Amino-acid biosynthesis</keyword>
<sequence length="388" mass="40776">LVPTRPCNKPTETFFRSCPSAHWRTGTMGGSHSKKAGAPADPLVTVLENKPSRNLGATDTAAVPAKKHGVASNVTQLIGNTPLVRLNRIAEAEGAKATILLKLESMEPNSSVKDRIGLAMVEDAERAGRIAPGKTTLVEPTSGNTGIALAFVAAARGYKLILTMPATMSLERRIVLRAFGAHLVLTDPAKGMKGALLKAEEIAAATPDSYILQQFENPANPKVHYETTGPEIWRDAGGDVDVFVAGVGTGGTVSGAGRFLKEKNPGLKVFAVEPTESPVISGGSPGPHKIQGIGAGFIPKNLDVPILDGVEKVSSEDSIAISRRLATEEGIFVGISSGAAVQAALTLAKRPEFEGKTIVVIVPSYGERYLSTPLFAALREEAEKLTFE</sequence>
<feature type="binding site" evidence="10">
    <location>
        <begin position="248"/>
        <end position="252"/>
    </location>
    <ligand>
        <name>pyridoxal 5'-phosphate</name>
        <dbReference type="ChEBI" id="CHEBI:597326"/>
    </ligand>
</feature>
<dbReference type="Gene3D" id="3.40.50.1100">
    <property type="match status" value="2"/>
</dbReference>
<dbReference type="GO" id="GO:0004124">
    <property type="term" value="F:cysteine synthase activity"/>
    <property type="evidence" value="ECO:0007669"/>
    <property type="project" value="UniProtKB-EC"/>
</dbReference>
<feature type="domain" description="Tryptophan synthase beta chain-like PALP" evidence="12">
    <location>
        <begin position="74"/>
        <end position="363"/>
    </location>
</feature>
<gene>
    <name evidence="13" type="ORF">g.35549</name>
</gene>
<comment type="similarity">
    <text evidence="3">Belongs to the cysteine synthase/cystathionine beta-synthase family.</text>
</comment>
<dbReference type="InterPro" id="IPR001926">
    <property type="entry name" value="TrpB-like_PALP"/>
</dbReference>
<evidence type="ECO:0000259" key="12">
    <source>
        <dbReference type="Pfam" id="PF00291"/>
    </source>
</evidence>
<evidence type="ECO:0000313" key="13">
    <source>
        <dbReference type="EMBL" id="JAT77746.1"/>
    </source>
</evidence>
<dbReference type="AlphaFoldDB" id="A0A1D2AEU6"/>
<dbReference type="FunFam" id="3.40.50.1100:FF:000067">
    <property type="entry name" value="Cysteine synthase"/>
    <property type="match status" value="1"/>
</dbReference>
<evidence type="ECO:0000256" key="11">
    <source>
        <dbReference type="PIRSR" id="PIRSR605856-51"/>
    </source>
</evidence>
<protein>
    <recommendedName>
        <fullName evidence="4">cysteine synthase</fullName>
        <ecNumber evidence="4">2.5.1.47</ecNumber>
    </recommendedName>
</protein>
<proteinExistence type="inferred from homology"/>
<dbReference type="Pfam" id="PF00291">
    <property type="entry name" value="PALP"/>
    <property type="match status" value="1"/>
</dbReference>
<dbReference type="InterPro" id="IPR050214">
    <property type="entry name" value="Cys_Synth/Cystath_Beta-Synth"/>
</dbReference>